<evidence type="ECO:0000259" key="2">
    <source>
        <dbReference type="Pfam" id="PF13786"/>
    </source>
</evidence>
<organism evidence="4 5">
    <name type="scientific">Paenibacillus azoreducens</name>
    <dbReference type="NCBI Taxonomy" id="116718"/>
    <lineage>
        <taxon>Bacteria</taxon>
        <taxon>Bacillati</taxon>
        <taxon>Bacillota</taxon>
        <taxon>Bacilli</taxon>
        <taxon>Bacillales</taxon>
        <taxon>Paenibacillaceae</taxon>
        <taxon>Paenibacillus</taxon>
    </lineage>
</organism>
<evidence type="ECO:0000256" key="1">
    <source>
        <dbReference type="SAM" id="Phobius"/>
    </source>
</evidence>
<sequence length="386" mass="42777">MDRFELEQKLKKWNKEHPVIVPRIVRDRQEAVYASLGSIGAEPEQNMRRGQKSNRRPLRRAWIAGSVAAAVLGFIGSGFISPVMAESLREIPLVGSLYQFTDDLGFKTAEKRGLTSIVGAQQTHDGIRLSIPGVVYDGTRLSFELKRDGEGLQSGLSGFSRDGKVYIGEEKGVLQGVDISVNGQSLIQKEGKSSYHVMSMQQEDPDTVLYTITDGTFLDENAPVLPEQFDMHAQFSLEGVNSPYKLDIPVRKSKENPRVLTPNLNKQADGIDIALKKAQLTSLSTRLQFIIKGTGEDQQLLSYDIVDDKGKNLDLIMGTSESRDGNTIVDYVVDPADTDASSIIIKPYFPVFKNEAAKTGEFRTDKEGNTVKRYVADLEMTCPINR</sequence>
<keyword evidence="1" id="KW-0472">Membrane</keyword>
<reference evidence="4 5" key="1">
    <citation type="submission" date="2021-03" db="EMBL/GenBank/DDBJ databases">
        <title>Antimicrobial resistance genes in bacteria isolated from Japanese honey, and their potential for conferring macrolide and lincosamide resistance in the American foulbrood pathogen Paenibacillus larvae.</title>
        <authorList>
            <person name="Okamoto M."/>
            <person name="Kumagai M."/>
            <person name="Kanamori H."/>
            <person name="Takamatsu D."/>
        </authorList>
    </citation>
    <scope>NUCLEOTIDE SEQUENCE [LARGE SCALE GENOMIC DNA]</scope>
    <source>
        <strain evidence="4 5">J34TS1</strain>
    </source>
</reference>
<keyword evidence="1" id="KW-1133">Transmembrane helix</keyword>
<feature type="domain" description="DUF4179" evidence="2">
    <location>
        <begin position="59"/>
        <end position="142"/>
    </location>
</feature>
<keyword evidence="5" id="KW-1185">Reference proteome</keyword>
<dbReference type="RefSeq" id="WP_212979170.1">
    <property type="nucleotide sequence ID" value="NZ_AP025343.1"/>
</dbReference>
<gene>
    <name evidence="4" type="ORF">J34TS1_32990</name>
</gene>
<accession>A0A920CSU8</accession>
<name>A0A920CSU8_9BACL</name>
<evidence type="ECO:0000259" key="3">
    <source>
        <dbReference type="Pfam" id="PF18705"/>
    </source>
</evidence>
<dbReference type="Gene3D" id="2.60.40.1640">
    <property type="entry name" value="Conserved domain protein"/>
    <property type="match status" value="1"/>
</dbReference>
<dbReference type="Pfam" id="PF13786">
    <property type="entry name" value="DUF4179"/>
    <property type="match status" value="1"/>
</dbReference>
<keyword evidence="1" id="KW-0812">Transmembrane</keyword>
<evidence type="ECO:0008006" key="6">
    <source>
        <dbReference type="Google" id="ProtNLM"/>
    </source>
</evidence>
<evidence type="ECO:0000313" key="5">
    <source>
        <dbReference type="Proteomes" id="UP000682811"/>
    </source>
</evidence>
<dbReference type="AlphaFoldDB" id="A0A920CSU8"/>
<comment type="caution">
    <text evidence="4">The sequence shown here is derived from an EMBL/GenBank/DDBJ whole genome shotgun (WGS) entry which is preliminary data.</text>
</comment>
<proteinExistence type="predicted"/>
<dbReference type="Gene3D" id="2.60.40.1630">
    <property type="entry name" value="bacillus anthracis domain"/>
    <property type="match status" value="1"/>
</dbReference>
<dbReference type="InterPro" id="IPR025436">
    <property type="entry name" value="DUF4179"/>
</dbReference>
<feature type="domain" description="DUF5643" evidence="3">
    <location>
        <begin position="259"/>
        <end position="353"/>
    </location>
</feature>
<dbReference type="Proteomes" id="UP000682811">
    <property type="component" value="Unassembled WGS sequence"/>
</dbReference>
<dbReference type="Pfam" id="PF18705">
    <property type="entry name" value="DUF5643"/>
    <property type="match status" value="1"/>
</dbReference>
<feature type="transmembrane region" description="Helical" evidence="1">
    <location>
        <begin position="61"/>
        <end position="80"/>
    </location>
</feature>
<dbReference type="InterPro" id="IPR040680">
    <property type="entry name" value="DUF5643"/>
</dbReference>
<evidence type="ECO:0000313" key="4">
    <source>
        <dbReference type="EMBL" id="GIO48534.1"/>
    </source>
</evidence>
<dbReference type="EMBL" id="BORT01000014">
    <property type="protein sequence ID" value="GIO48534.1"/>
    <property type="molecule type" value="Genomic_DNA"/>
</dbReference>
<protein>
    <recommendedName>
        <fullName evidence="6">DUF4179 domain-containing protein</fullName>
    </recommendedName>
</protein>